<dbReference type="AlphaFoldDB" id="A0A059BIE7"/>
<protein>
    <submittedName>
        <fullName evidence="1">Uncharacterized protein</fullName>
    </submittedName>
</protein>
<evidence type="ECO:0000313" key="1">
    <source>
        <dbReference type="EMBL" id="KCW65824.1"/>
    </source>
</evidence>
<accession>A0A059BIE7</accession>
<proteinExistence type="predicted"/>
<gene>
    <name evidence="1" type="ORF">EUGRSUZ_G03174</name>
</gene>
<dbReference type="Gramene" id="KCW65824">
    <property type="protein sequence ID" value="KCW65824"/>
    <property type="gene ID" value="EUGRSUZ_G03174"/>
</dbReference>
<reference evidence="1" key="1">
    <citation type="submission" date="2013-07" db="EMBL/GenBank/DDBJ databases">
        <title>The genome of Eucalyptus grandis.</title>
        <authorList>
            <person name="Schmutz J."/>
            <person name="Hayes R."/>
            <person name="Myburg A."/>
            <person name="Tuskan G."/>
            <person name="Grattapaglia D."/>
            <person name="Rokhsar D.S."/>
        </authorList>
    </citation>
    <scope>NUCLEOTIDE SEQUENCE</scope>
    <source>
        <tissue evidence="1">Leaf extractions</tissue>
    </source>
</reference>
<organism evidence="1">
    <name type="scientific">Eucalyptus grandis</name>
    <name type="common">Flooded gum</name>
    <dbReference type="NCBI Taxonomy" id="71139"/>
    <lineage>
        <taxon>Eukaryota</taxon>
        <taxon>Viridiplantae</taxon>
        <taxon>Streptophyta</taxon>
        <taxon>Embryophyta</taxon>
        <taxon>Tracheophyta</taxon>
        <taxon>Spermatophyta</taxon>
        <taxon>Magnoliopsida</taxon>
        <taxon>eudicotyledons</taxon>
        <taxon>Gunneridae</taxon>
        <taxon>Pentapetalae</taxon>
        <taxon>rosids</taxon>
        <taxon>malvids</taxon>
        <taxon>Myrtales</taxon>
        <taxon>Myrtaceae</taxon>
        <taxon>Myrtoideae</taxon>
        <taxon>Eucalypteae</taxon>
        <taxon>Eucalyptus</taxon>
    </lineage>
</organism>
<dbReference type="EMBL" id="KK198759">
    <property type="protein sequence ID" value="KCW65824.1"/>
    <property type="molecule type" value="Genomic_DNA"/>
</dbReference>
<dbReference type="InParanoid" id="A0A059BIE7"/>
<name>A0A059BIE7_EUCGR</name>
<sequence>MIILVMIQLSFGLLRESKELDDAARLYCQIQEAGAPIRRKKTLPPPMVQFRQRKKVTTDIPCERTP</sequence>